<evidence type="ECO:0000313" key="5">
    <source>
        <dbReference type="EMBL" id="GCE16171.1"/>
    </source>
</evidence>
<dbReference type="InterPro" id="IPR051685">
    <property type="entry name" value="Ycf3/AcsC/BcsC/TPR_MFPF"/>
</dbReference>
<evidence type="ECO:0000256" key="4">
    <source>
        <dbReference type="SAM" id="Phobius"/>
    </source>
</evidence>
<proteinExistence type="predicted"/>
<name>A0A402AB42_9CHLR</name>
<feature type="transmembrane region" description="Helical" evidence="4">
    <location>
        <begin position="250"/>
        <end position="268"/>
    </location>
</feature>
<dbReference type="Proteomes" id="UP000287352">
    <property type="component" value="Unassembled WGS sequence"/>
</dbReference>
<dbReference type="OrthoDB" id="161670at2"/>
<dbReference type="PANTHER" id="PTHR44943:SF8">
    <property type="entry name" value="TPR REPEAT-CONTAINING PROTEIN MJ0263"/>
    <property type="match status" value="1"/>
</dbReference>
<dbReference type="Pfam" id="PF13432">
    <property type="entry name" value="TPR_16"/>
    <property type="match status" value="1"/>
</dbReference>
<keyword evidence="1" id="KW-0677">Repeat</keyword>
<comment type="caution">
    <text evidence="5">The sequence shown here is derived from an EMBL/GenBank/DDBJ whole genome shotgun (WGS) entry which is preliminary data.</text>
</comment>
<dbReference type="InterPro" id="IPR019734">
    <property type="entry name" value="TPR_rpt"/>
</dbReference>
<dbReference type="PROSITE" id="PS50005">
    <property type="entry name" value="TPR"/>
    <property type="match status" value="2"/>
</dbReference>
<keyword evidence="6" id="KW-1185">Reference proteome</keyword>
<dbReference type="PANTHER" id="PTHR44943">
    <property type="entry name" value="CELLULOSE SYNTHASE OPERON PROTEIN C"/>
    <property type="match status" value="1"/>
</dbReference>
<dbReference type="Pfam" id="PF14559">
    <property type="entry name" value="TPR_19"/>
    <property type="match status" value="1"/>
</dbReference>
<keyword evidence="4" id="KW-0472">Membrane</keyword>
<dbReference type="InterPro" id="IPR011990">
    <property type="entry name" value="TPR-like_helical_dom_sf"/>
</dbReference>
<keyword evidence="2 3" id="KW-0802">TPR repeat</keyword>
<dbReference type="SMART" id="SM00028">
    <property type="entry name" value="TPR"/>
    <property type="match status" value="4"/>
</dbReference>
<accession>A0A402AB42</accession>
<organism evidence="5 6">
    <name type="scientific">Tengunoibacter tsumagoiensis</name>
    <dbReference type="NCBI Taxonomy" id="2014871"/>
    <lineage>
        <taxon>Bacteria</taxon>
        <taxon>Bacillati</taxon>
        <taxon>Chloroflexota</taxon>
        <taxon>Ktedonobacteria</taxon>
        <taxon>Ktedonobacterales</taxon>
        <taxon>Dictyobacteraceae</taxon>
        <taxon>Tengunoibacter</taxon>
    </lineage>
</organism>
<dbReference type="EMBL" id="BIFR01000002">
    <property type="protein sequence ID" value="GCE16171.1"/>
    <property type="molecule type" value="Genomic_DNA"/>
</dbReference>
<evidence type="ECO:0000256" key="1">
    <source>
        <dbReference type="ARBA" id="ARBA00022737"/>
    </source>
</evidence>
<keyword evidence="4" id="KW-0812">Transmembrane</keyword>
<sequence>MEQRDLDYASILDIFMKAEYAITLHKYELALELVQMALSQIPESSVAHYTMARILLLQRRFEAAEVAFVETLRLDPNNDLAHMLYATLLQELKRASQAEQEYKIALELNPQSADAHFYYSQFLLMFRNAPSTAKIHCLKVLTLEPMNAAAYAVLGQIATREDEIPEAEAAYLKALSLDPENPTIHNSYGVFLCDKKRNPKSALAHFRIALMKDPKDEGYKHNLLLALKVSHSFYWLFWRFASLRHYNKGFTLFFILTTIILVRTPWFLAQNDRVWLPIAVVSISIFILFMLYIFTINPLLDLCLKKGWIR</sequence>
<dbReference type="Gene3D" id="1.25.40.10">
    <property type="entry name" value="Tetratricopeptide repeat domain"/>
    <property type="match status" value="2"/>
</dbReference>
<reference evidence="6" key="1">
    <citation type="submission" date="2018-12" db="EMBL/GenBank/DDBJ databases">
        <title>Tengunoibacter tsumagoiensis gen. nov., sp. nov., Dictyobacter kobayashii sp. nov., D. alpinus sp. nov., and D. joshuensis sp. nov. and description of Dictyobacteraceae fam. nov. within the order Ktedonobacterales isolated from Tengu-no-mugimeshi.</title>
        <authorList>
            <person name="Wang C.M."/>
            <person name="Zheng Y."/>
            <person name="Sakai Y."/>
            <person name="Toyoda A."/>
            <person name="Minakuchi Y."/>
            <person name="Abe K."/>
            <person name="Yokota A."/>
            <person name="Yabe S."/>
        </authorList>
    </citation>
    <scope>NUCLEOTIDE SEQUENCE [LARGE SCALE GENOMIC DNA]</scope>
    <source>
        <strain evidence="6">Uno3</strain>
    </source>
</reference>
<gene>
    <name evidence="5" type="ORF">KTT_60300</name>
</gene>
<evidence type="ECO:0000256" key="2">
    <source>
        <dbReference type="ARBA" id="ARBA00022803"/>
    </source>
</evidence>
<dbReference type="SUPFAM" id="SSF48452">
    <property type="entry name" value="TPR-like"/>
    <property type="match status" value="1"/>
</dbReference>
<feature type="repeat" description="TPR" evidence="3">
    <location>
        <begin position="45"/>
        <end position="78"/>
    </location>
</feature>
<evidence type="ECO:0000313" key="6">
    <source>
        <dbReference type="Proteomes" id="UP000287352"/>
    </source>
</evidence>
<feature type="transmembrane region" description="Helical" evidence="4">
    <location>
        <begin position="274"/>
        <end position="300"/>
    </location>
</feature>
<feature type="repeat" description="TPR" evidence="3">
    <location>
        <begin position="148"/>
        <end position="181"/>
    </location>
</feature>
<evidence type="ECO:0000256" key="3">
    <source>
        <dbReference type="PROSITE-ProRule" id="PRU00339"/>
    </source>
</evidence>
<protein>
    <submittedName>
        <fullName evidence="5">Uncharacterized protein</fullName>
    </submittedName>
</protein>
<keyword evidence="4" id="KW-1133">Transmembrane helix</keyword>
<dbReference type="AlphaFoldDB" id="A0A402AB42"/>